<dbReference type="PIRSF" id="PIRSF015626">
    <property type="entry name" value="FdhD"/>
    <property type="match status" value="1"/>
</dbReference>
<evidence type="ECO:0000256" key="1">
    <source>
        <dbReference type="ARBA" id="ARBA00022490"/>
    </source>
</evidence>
<dbReference type="RefSeq" id="WP_101719270.1">
    <property type="nucleotide sequence ID" value="NZ_PJRS01000037.1"/>
</dbReference>
<dbReference type="EMBL" id="PJRS01000037">
    <property type="protein sequence ID" value="PLR22865.1"/>
    <property type="molecule type" value="Genomic_DNA"/>
</dbReference>
<dbReference type="SUPFAM" id="SSF53927">
    <property type="entry name" value="Cytidine deaminase-like"/>
    <property type="match status" value="1"/>
</dbReference>
<dbReference type="Gene3D" id="3.10.20.10">
    <property type="match status" value="1"/>
</dbReference>
<dbReference type="InterPro" id="IPR016193">
    <property type="entry name" value="Cytidine_deaminase-like"/>
</dbReference>
<dbReference type="Proteomes" id="UP000234479">
    <property type="component" value="Unassembled WGS sequence"/>
</dbReference>
<dbReference type="OrthoDB" id="3197277at2"/>
<dbReference type="GO" id="GO:0005737">
    <property type="term" value="C:cytoplasm"/>
    <property type="evidence" value="ECO:0007669"/>
    <property type="project" value="UniProtKB-SubCell"/>
</dbReference>
<evidence type="ECO:0000256" key="3">
    <source>
        <dbReference type="HAMAP-Rule" id="MF_00187"/>
    </source>
</evidence>
<proteinExistence type="inferred from homology"/>
<dbReference type="PANTHER" id="PTHR30592">
    <property type="entry name" value="FORMATE DEHYDROGENASE"/>
    <property type="match status" value="1"/>
</dbReference>
<dbReference type="HAMAP" id="MF_00187">
    <property type="entry name" value="FdhD"/>
    <property type="match status" value="1"/>
</dbReference>
<comment type="function">
    <text evidence="3">Required for formate dehydrogenase (FDH) activity. Acts as a sulfur carrier protein that transfers sulfur from IscS to the molybdenum cofactor prior to its insertion into FDH.</text>
</comment>
<dbReference type="GO" id="GO:0006777">
    <property type="term" value="P:Mo-molybdopterin cofactor biosynthetic process"/>
    <property type="evidence" value="ECO:0007669"/>
    <property type="project" value="UniProtKB-UniRule"/>
</dbReference>
<dbReference type="GO" id="GO:0016783">
    <property type="term" value="F:sulfurtransferase activity"/>
    <property type="evidence" value="ECO:0007669"/>
    <property type="project" value="InterPro"/>
</dbReference>
<comment type="subcellular location">
    <subcellularLocation>
        <location evidence="3">Cytoplasm</location>
    </subcellularLocation>
</comment>
<reference evidence="4 5" key="1">
    <citation type="submission" date="2017-12" db="EMBL/GenBank/DDBJ databases">
        <title>The genome sequence of Caulobacter sp. 410.</title>
        <authorList>
            <person name="Gao J."/>
            <person name="Mao X."/>
            <person name="Sun J."/>
        </authorList>
    </citation>
    <scope>NUCLEOTIDE SEQUENCE [LARGE SCALE GENOMIC DNA]</scope>
    <source>
        <strain evidence="4 5">410</strain>
    </source>
</reference>
<sequence>MSDASARLRPALEWRAPGRAAPIERWAPTEVAVGLSFDGRPHTVLMATPRDVADLARGFTITEGVAAPGEIASVEVRKEELGLLVDVRLVEGAARRKARPRKLEGRSSCGLCGVQRLADAVRPLPPAAAGVAVAHAAVPAALADLEAVQALGRSTRATHAAAFCDVDGRVQLLAEDVGRHNALDKLAGAMAREGRDAGAGFVLVTSRCSFEMVEKAVRMGAGMIVAVSAPTDLAVRRAEEAGLTLVALARPDGHMVFSRPDRLVEAAREVA</sequence>
<dbReference type="PANTHER" id="PTHR30592:SF1">
    <property type="entry name" value="SULFUR CARRIER PROTEIN FDHD"/>
    <property type="match status" value="1"/>
</dbReference>
<dbReference type="GO" id="GO:0097163">
    <property type="term" value="F:sulfur carrier activity"/>
    <property type="evidence" value="ECO:0007669"/>
    <property type="project" value="UniProtKB-UniRule"/>
</dbReference>
<keyword evidence="5" id="KW-1185">Reference proteome</keyword>
<keyword evidence="4" id="KW-0808">Transferase</keyword>
<comment type="caution">
    <text evidence="4">The sequence shown here is derived from an EMBL/GenBank/DDBJ whole genome shotgun (WGS) entry which is preliminary data.</text>
</comment>
<dbReference type="AlphaFoldDB" id="A0A2N5D9Y4"/>
<evidence type="ECO:0000256" key="2">
    <source>
        <dbReference type="ARBA" id="ARBA00023150"/>
    </source>
</evidence>
<dbReference type="Pfam" id="PF02634">
    <property type="entry name" value="FdhD-NarQ"/>
    <property type="match status" value="1"/>
</dbReference>
<evidence type="ECO:0000313" key="4">
    <source>
        <dbReference type="EMBL" id="PLR22865.1"/>
    </source>
</evidence>
<dbReference type="Gene3D" id="3.40.140.10">
    <property type="entry name" value="Cytidine Deaminase, domain 2"/>
    <property type="match status" value="1"/>
</dbReference>
<gene>
    <name evidence="3" type="primary">fdhD</name>
    <name evidence="4" type="ORF">SGCZBJ_17335</name>
</gene>
<evidence type="ECO:0000313" key="5">
    <source>
        <dbReference type="Proteomes" id="UP000234479"/>
    </source>
</evidence>
<feature type="active site" description="Cysteine persulfide intermediate" evidence="3">
    <location>
        <position position="109"/>
    </location>
</feature>
<comment type="caution">
    <text evidence="3">Lacks conserved residue(s) required for the propagation of feature annotation.</text>
</comment>
<keyword evidence="1 3" id="KW-0963">Cytoplasm</keyword>
<accession>A0A2N5D9Y4</accession>
<dbReference type="InterPro" id="IPR003786">
    <property type="entry name" value="FdhD"/>
</dbReference>
<protein>
    <recommendedName>
        <fullName evidence="3">Sulfur carrier protein FdhD</fullName>
    </recommendedName>
</protein>
<comment type="similarity">
    <text evidence="3">Belongs to the FdhD family.</text>
</comment>
<organism evidence="4 5">
    <name type="scientific">Caulobacter zeae</name>
    <dbReference type="NCBI Taxonomy" id="2055137"/>
    <lineage>
        <taxon>Bacteria</taxon>
        <taxon>Pseudomonadati</taxon>
        <taxon>Pseudomonadota</taxon>
        <taxon>Alphaproteobacteria</taxon>
        <taxon>Caulobacterales</taxon>
        <taxon>Caulobacteraceae</taxon>
        <taxon>Caulobacter</taxon>
    </lineage>
</organism>
<dbReference type="NCBIfam" id="TIGR00129">
    <property type="entry name" value="fdhD_narQ"/>
    <property type="match status" value="1"/>
</dbReference>
<keyword evidence="2 3" id="KW-0501">Molybdenum cofactor biosynthesis</keyword>
<name>A0A2N5D9Y4_9CAUL</name>